<organism evidence="1 2">
    <name type="scientific">Clostridium tertium</name>
    <dbReference type="NCBI Taxonomy" id="1559"/>
    <lineage>
        <taxon>Bacteria</taxon>
        <taxon>Bacillati</taxon>
        <taxon>Bacillota</taxon>
        <taxon>Clostridia</taxon>
        <taxon>Eubacteriales</taxon>
        <taxon>Clostridiaceae</taxon>
        <taxon>Clostridium</taxon>
    </lineage>
</organism>
<protein>
    <submittedName>
        <fullName evidence="1">Selenium cofactor biosynthesis protein YqeC</fullName>
    </submittedName>
</protein>
<name>A0A9X3XFJ2_9CLOT</name>
<dbReference type="RefSeq" id="WP_008680330.1">
    <property type="nucleotide sequence ID" value="NZ_CABKOG010000003.1"/>
</dbReference>
<sequence>MSLKEIIGIKNNSIISIVGCGGKTTLMYLLANELKTDNKVLVSTTTKIFSPTKDEVDYLAIGENEYNSMKVNMKNGVYAYGKSISKENKLIGIEKNFIKTLTKDFKYILLEADGSKRKPIKGWNDTEPVICKETNLTIGVMTVESLGLEINDDNVHRVCEFNSLTNSFPGEIININHFLKVIFNNEGLFKYSKGKRILFLNKMEKIDENNLKLLIKEIIKRNEKDKLLDKIIYGSLKNKIYNKII</sequence>
<dbReference type="InterPro" id="IPR017587">
    <property type="entry name" value="YqeC"/>
</dbReference>
<evidence type="ECO:0000313" key="1">
    <source>
        <dbReference type="EMBL" id="MDC4238675.1"/>
    </source>
</evidence>
<keyword evidence="2" id="KW-1185">Reference proteome</keyword>
<dbReference type="NCBIfam" id="TIGR03172">
    <property type="entry name" value="selenium cofactor biosynthesis protein YqeC"/>
    <property type="match status" value="1"/>
</dbReference>
<reference evidence="1" key="1">
    <citation type="submission" date="2022-05" db="EMBL/GenBank/DDBJ databases">
        <title>Draft genome sequence of Clostridium tertium strain CP3 isolated from Peru.</title>
        <authorList>
            <person name="Hurtado R."/>
            <person name="Lima L."/>
            <person name="Sousa T."/>
            <person name="Jaiswal A.K."/>
            <person name="Tiwari S."/>
            <person name="Maturrano L."/>
            <person name="Brenig B."/>
            <person name="Azevedo V."/>
        </authorList>
    </citation>
    <scope>NUCLEOTIDE SEQUENCE</scope>
    <source>
        <strain evidence="1">CP3</strain>
    </source>
</reference>
<comment type="caution">
    <text evidence="1">The sequence shown here is derived from an EMBL/GenBank/DDBJ whole genome shotgun (WGS) entry which is preliminary data.</text>
</comment>
<dbReference type="Pfam" id="PF19842">
    <property type="entry name" value="YqeC"/>
    <property type="match status" value="1"/>
</dbReference>
<gene>
    <name evidence="1" type="primary">yqeC</name>
    <name evidence="1" type="ORF">NE398_00610</name>
</gene>
<evidence type="ECO:0000313" key="2">
    <source>
        <dbReference type="Proteomes" id="UP001141183"/>
    </source>
</evidence>
<dbReference type="EMBL" id="JAMRYU010000001">
    <property type="protein sequence ID" value="MDC4238675.1"/>
    <property type="molecule type" value="Genomic_DNA"/>
</dbReference>
<proteinExistence type="predicted"/>
<dbReference type="AlphaFoldDB" id="A0A9X3XFJ2"/>
<accession>A0A9X3XFJ2</accession>
<dbReference type="Proteomes" id="UP001141183">
    <property type="component" value="Unassembled WGS sequence"/>
</dbReference>